<protein>
    <submittedName>
        <fullName evidence="1">Uncharacterized protein</fullName>
    </submittedName>
</protein>
<evidence type="ECO:0000313" key="2">
    <source>
        <dbReference type="Proteomes" id="UP001239111"/>
    </source>
</evidence>
<organism evidence="1 2">
    <name type="scientific">Eretmocerus hayati</name>
    <dbReference type="NCBI Taxonomy" id="131215"/>
    <lineage>
        <taxon>Eukaryota</taxon>
        <taxon>Metazoa</taxon>
        <taxon>Ecdysozoa</taxon>
        <taxon>Arthropoda</taxon>
        <taxon>Hexapoda</taxon>
        <taxon>Insecta</taxon>
        <taxon>Pterygota</taxon>
        <taxon>Neoptera</taxon>
        <taxon>Endopterygota</taxon>
        <taxon>Hymenoptera</taxon>
        <taxon>Apocrita</taxon>
        <taxon>Proctotrupomorpha</taxon>
        <taxon>Chalcidoidea</taxon>
        <taxon>Aphelinidae</taxon>
        <taxon>Aphelininae</taxon>
        <taxon>Eretmocerus</taxon>
    </lineage>
</organism>
<proteinExistence type="predicted"/>
<keyword evidence="2" id="KW-1185">Reference proteome</keyword>
<accession>A0ACC2PPL0</accession>
<dbReference type="EMBL" id="CM056741">
    <property type="protein sequence ID" value="KAJ8685431.1"/>
    <property type="molecule type" value="Genomic_DNA"/>
</dbReference>
<sequence length="548" mass="60504">MPSQVKRVVFLPVTRIMTECRIVAEMLISFSVGVTKQQLRHQHPPKAFIKGNRISRLLLRVGSVTLSDGPLNLVIQRPKTTDENAGTIANECSSNDLCKDTTTRDVGSPLRPSVPMYDLSEMPAGSARTLPTKIVEETSIFCHCNEPAQTHSSIEEGCPGGRQFYRCSMLSGKDCCFFKWCPDSLTIVEGNESALGDNGSYAQDSAASNRCENFSNTASPEVHNPDVSQSIPNSDPPPVDTAKTDEQCTESSSGSKAERLLHCLCDKPAKKFPINTSNRSAAIGTTQRQKCKFFLWFKNDAARGASKDSGRDSKRNPSKESEESSRLPYNPPSYNSSDIASDVKTVFFLSGANGNHNSTTFERIPAYDIVVKEWNHLCTLPDPLEVFPAPRKNHGITQTRDYDTQAYHVHSAGGFNEKEAHNDLWRLDLSNLQWTCVLLNTPISIPVAPKARESFSQERGQDRGGNAVQEGKRRKHGGVTPDHVRIRNLIITLSVMNQSKGLSHAGHLIWSRNQTLANHHEVTKNHLGMCQALMSRAMDSRTVQIATG</sequence>
<name>A0ACC2PPL0_9HYME</name>
<evidence type="ECO:0000313" key="1">
    <source>
        <dbReference type="EMBL" id="KAJ8685431.1"/>
    </source>
</evidence>
<gene>
    <name evidence="1" type="ORF">QAD02_021224</name>
</gene>
<comment type="caution">
    <text evidence="1">The sequence shown here is derived from an EMBL/GenBank/DDBJ whole genome shotgun (WGS) entry which is preliminary data.</text>
</comment>
<reference evidence="1" key="1">
    <citation type="submission" date="2023-04" db="EMBL/GenBank/DDBJ databases">
        <title>A chromosome-level genome assembly of the parasitoid wasp Eretmocerus hayati.</title>
        <authorList>
            <person name="Zhong Y."/>
            <person name="Liu S."/>
            <person name="Liu Y."/>
        </authorList>
    </citation>
    <scope>NUCLEOTIDE SEQUENCE</scope>
    <source>
        <strain evidence="1">ZJU_SS_LIU_2023</strain>
    </source>
</reference>
<dbReference type="Proteomes" id="UP001239111">
    <property type="component" value="Chromosome 1"/>
</dbReference>